<gene>
    <name evidence="8" type="primary">purC</name>
    <name evidence="10" type="ORF">ABID12_001984</name>
</gene>
<evidence type="ECO:0000313" key="10">
    <source>
        <dbReference type="EMBL" id="MET3600044.1"/>
    </source>
</evidence>
<dbReference type="EMBL" id="JBEPLY010000005">
    <property type="protein sequence ID" value="MET3600044.1"/>
    <property type="molecule type" value="Genomic_DNA"/>
</dbReference>
<evidence type="ECO:0000259" key="9">
    <source>
        <dbReference type="Pfam" id="PF01259"/>
    </source>
</evidence>
<keyword evidence="4 8" id="KW-0547">Nucleotide-binding</keyword>
<comment type="pathway">
    <text evidence="1 8">Purine metabolism; IMP biosynthesis via de novo pathway; 5-amino-1-(5-phospho-D-ribosyl)imidazole-4-carboxamide from 5-amino-1-(5-phospho-D-ribosyl)imidazole-4-carboxylate: step 1/2.</text>
</comment>
<comment type="similarity">
    <text evidence="2 8">Belongs to the SAICAR synthetase family.</text>
</comment>
<comment type="caution">
    <text evidence="10">The sequence shown here is derived from an EMBL/GenBank/DDBJ whole genome shotgun (WGS) entry which is preliminary data.</text>
</comment>
<organism evidence="10 11">
    <name type="scientific">Martelella mangrovi</name>
    <dbReference type="NCBI Taxonomy" id="1397477"/>
    <lineage>
        <taxon>Bacteria</taxon>
        <taxon>Pseudomonadati</taxon>
        <taxon>Pseudomonadota</taxon>
        <taxon>Alphaproteobacteria</taxon>
        <taxon>Hyphomicrobiales</taxon>
        <taxon>Aurantimonadaceae</taxon>
        <taxon>Martelella</taxon>
    </lineage>
</organism>
<protein>
    <recommendedName>
        <fullName evidence="8">Phosphoribosylaminoimidazole-succinocarboxamide synthase</fullName>
        <ecNumber evidence="8">6.3.2.6</ecNumber>
    </recommendedName>
    <alternativeName>
        <fullName evidence="8">SAICAR synthetase</fullName>
    </alternativeName>
</protein>
<evidence type="ECO:0000256" key="4">
    <source>
        <dbReference type="ARBA" id="ARBA00022741"/>
    </source>
</evidence>
<dbReference type="Gene3D" id="3.30.200.20">
    <property type="entry name" value="Phosphorylase Kinase, domain 1"/>
    <property type="match status" value="1"/>
</dbReference>
<reference evidence="10 11" key="1">
    <citation type="submission" date="2024-06" db="EMBL/GenBank/DDBJ databases">
        <title>Genomic Encyclopedia of Type Strains, Phase IV (KMG-IV): sequencing the most valuable type-strain genomes for metagenomic binning, comparative biology and taxonomic classification.</title>
        <authorList>
            <person name="Goeker M."/>
        </authorList>
    </citation>
    <scope>NUCLEOTIDE SEQUENCE [LARGE SCALE GENOMIC DNA]</scope>
    <source>
        <strain evidence="10 11">DSM 28102</strain>
    </source>
</reference>
<sequence>MNRRRRVYEGKGKILYEGPEPGTLIQFFKDDAGTEPGIAGEVIDGKGVLNNRISEYVFSHLNAIGIPTHFIRRLNMREQLVREVEMIPLAVTVRNIAAGSLSRRLGIEEGVPLPRSIVEFSLKSDELDNPLVTEEHIAAFGWASPPELDDMTTLAIRINDFLSGLFVGAGMQLVDFRIECGRFFEGDMMRIILAGEISPDSCRVLDLRTHQRLDRETDASGTVISAHSEIARRLGIMNENEPARAAGPVLVK</sequence>
<dbReference type="HAMAP" id="MF_00137">
    <property type="entry name" value="SAICAR_synth"/>
    <property type="match status" value="1"/>
</dbReference>
<evidence type="ECO:0000256" key="7">
    <source>
        <dbReference type="ARBA" id="ARBA00048475"/>
    </source>
</evidence>
<evidence type="ECO:0000256" key="1">
    <source>
        <dbReference type="ARBA" id="ARBA00004672"/>
    </source>
</evidence>
<evidence type="ECO:0000256" key="6">
    <source>
        <dbReference type="ARBA" id="ARBA00022840"/>
    </source>
</evidence>
<proteinExistence type="inferred from homology"/>
<dbReference type="GO" id="GO:0004639">
    <property type="term" value="F:phosphoribosylaminoimidazolesuccinocarboxamide synthase activity"/>
    <property type="evidence" value="ECO:0007669"/>
    <property type="project" value="UniProtKB-EC"/>
</dbReference>
<dbReference type="Gene3D" id="3.30.470.20">
    <property type="entry name" value="ATP-grasp fold, B domain"/>
    <property type="match status" value="1"/>
</dbReference>
<keyword evidence="3 8" id="KW-0436">Ligase</keyword>
<evidence type="ECO:0000256" key="8">
    <source>
        <dbReference type="HAMAP-Rule" id="MF_00137"/>
    </source>
</evidence>
<dbReference type="CDD" id="cd01415">
    <property type="entry name" value="SAICAR_synt_PurC"/>
    <property type="match status" value="1"/>
</dbReference>
<keyword evidence="11" id="KW-1185">Reference proteome</keyword>
<dbReference type="PANTHER" id="PTHR43599:SF3">
    <property type="entry name" value="SI:DKEY-6E2.2"/>
    <property type="match status" value="1"/>
</dbReference>
<evidence type="ECO:0000256" key="3">
    <source>
        <dbReference type="ARBA" id="ARBA00022598"/>
    </source>
</evidence>
<dbReference type="InterPro" id="IPR033934">
    <property type="entry name" value="SAICAR_synt_PurC"/>
</dbReference>
<dbReference type="InterPro" id="IPR050089">
    <property type="entry name" value="SAICAR_synthetase"/>
</dbReference>
<accession>A0ABV2IB86</accession>
<keyword evidence="6 8" id="KW-0067">ATP-binding</keyword>
<dbReference type="PANTHER" id="PTHR43599">
    <property type="entry name" value="MULTIFUNCTIONAL PROTEIN ADE2"/>
    <property type="match status" value="1"/>
</dbReference>
<dbReference type="InterPro" id="IPR028923">
    <property type="entry name" value="SAICAR_synt/ADE2_N"/>
</dbReference>
<evidence type="ECO:0000256" key="5">
    <source>
        <dbReference type="ARBA" id="ARBA00022755"/>
    </source>
</evidence>
<name>A0ABV2IB86_9HYPH</name>
<dbReference type="SUPFAM" id="SSF56104">
    <property type="entry name" value="SAICAR synthase-like"/>
    <property type="match status" value="1"/>
</dbReference>
<dbReference type="Pfam" id="PF01259">
    <property type="entry name" value="SAICAR_synt"/>
    <property type="match status" value="1"/>
</dbReference>
<evidence type="ECO:0000313" key="11">
    <source>
        <dbReference type="Proteomes" id="UP001549164"/>
    </source>
</evidence>
<evidence type="ECO:0000256" key="2">
    <source>
        <dbReference type="ARBA" id="ARBA00010190"/>
    </source>
</evidence>
<dbReference type="Proteomes" id="UP001549164">
    <property type="component" value="Unassembled WGS sequence"/>
</dbReference>
<feature type="domain" description="SAICAR synthetase/ADE2 N-terminal" evidence="9">
    <location>
        <begin position="7"/>
        <end position="214"/>
    </location>
</feature>
<keyword evidence="5 8" id="KW-0658">Purine biosynthesis</keyword>
<comment type="catalytic activity">
    <reaction evidence="7 8">
        <text>5-amino-1-(5-phospho-D-ribosyl)imidazole-4-carboxylate + L-aspartate + ATP = (2S)-2-[5-amino-1-(5-phospho-beta-D-ribosyl)imidazole-4-carboxamido]succinate + ADP + phosphate + 2 H(+)</text>
        <dbReference type="Rhea" id="RHEA:22628"/>
        <dbReference type="ChEBI" id="CHEBI:15378"/>
        <dbReference type="ChEBI" id="CHEBI:29991"/>
        <dbReference type="ChEBI" id="CHEBI:30616"/>
        <dbReference type="ChEBI" id="CHEBI:43474"/>
        <dbReference type="ChEBI" id="CHEBI:58443"/>
        <dbReference type="ChEBI" id="CHEBI:77657"/>
        <dbReference type="ChEBI" id="CHEBI:456216"/>
        <dbReference type="EC" id="6.3.2.6"/>
    </reaction>
</comment>
<dbReference type="EC" id="6.3.2.6" evidence="8"/>